<dbReference type="AlphaFoldDB" id="A0A9E7NCQ1"/>
<dbReference type="EMBL" id="CP100355">
    <property type="protein sequence ID" value="UTF54951.1"/>
    <property type="molecule type" value="Genomic_DNA"/>
</dbReference>
<dbReference type="RefSeq" id="WP_254159685.1">
    <property type="nucleotide sequence ID" value="NZ_CP100355.1"/>
</dbReference>
<organism evidence="1 2">
    <name type="scientific">Natronosalvus rutilus</name>
    <dbReference type="NCBI Taxonomy" id="2953753"/>
    <lineage>
        <taxon>Archaea</taxon>
        <taxon>Methanobacteriati</taxon>
        <taxon>Methanobacteriota</taxon>
        <taxon>Stenosarchaea group</taxon>
        <taxon>Halobacteria</taxon>
        <taxon>Halobacteriales</taxon>
        <taxon>Natrialbaceae</taxon>
        <taxon>Natronosalvus</taxon>
    </lineage>
</organism>
<dbReference type="Proteomes" id="UP001056855">
    <property type="component" value="Chromosome"/>
</dbReference>
<reference evidence="1" key="1">
    <citation type="submission" date="2022-06" db="EMBL/GenBank/DDBJ databases">
        <title>Diverse halophilic archaea isolated from saline environments.</title>
        <authorList>
            <person name="Cui H.-L."/>
        </authorList>
    </citation>
    <scope>NUCLEOTIDE SEQUENCE</scope>
    <source>
        <strain evidence="1">WLHS1</strain>
    </source>
</reference>
<proteinExistence type="predicted"/>
<protein>
    <submittedName>
        <fullName evidence="1">Uncharacterized protein</fullName>
    </submittedName>
</protein>
<name>A0A9E7NCQ1_9EURY</name>
<dbReference type="GeneID" id="73289733"/>
<evidence type="ECO:0000313" key="1">
    <source>
        <dbReference type="EMBL" id="UTF54951.1"/>
    </source>
</evidence>
<sequence length="47" mass="5369">MRHSFGHAMMSPPVAGGRHAFFAAPRTLERAWTYDHERRETAGARPF</sequence>
<keyword evidence="2" id="KW-1185">Reference proteome</keyword>
<dbReference type="KEGG" id="sawl:NGM29_06765"/>
<accession>A0A9E7NCQ1</accession>
<gene>
    <name evidence="1" type="ORF">NGM29_06765</name>
</gene>
<evidence type="ECO:0000313" key="2">
    <source>
        <dbReference type="Proteomes" id="UP001056855"/>
    </source>
</evidence>